<reference evidence="1 2" key="1">
    <citation type="submission" date="2019-03" db="EMBL/GenBank/DDBJ databases">
        <title>Genomics of glacier-inhabiting Cryobacterium strains.</title>
        <authorList>
            <person name="Liu Q."/>
            <person name="Xin Y.-H."/>
        </authorList>
    </citation>
    <scope>NUCLEOTIDE SEQUENCE [LARGE SCALE GENOMIC DNA]</scope>
    <source>
        <strain evidence="1 2">Sr36</strain>
    </source>
</reference>
<comment type="caution">
    <text evidence="1">The sequence shown here is derived from an EMBL/GenBank/DDBJ whole genome shotgun (WGS) entry which is preliminary data.</text>
</comment>
<dbReference type="OrthoDB" id="4981253at2"/>
<organism evidence="1 2">
    <name type="scientific">Cryobacterium ruanii</name>
    <dbReference type="NCBI Taxonomy" id="1259197"/>
    <lineage>
        <taxon>Bacteria</taxon>
        <taxon>Bacillati</taxon>
        <taxon>Actinomycetota</taxon>
        <taxon>Actinomycetes</taxon>
        <taxon>Micrococcales</taxon>
        <taxon>Microbacteriaceae</taxon>
        <taxon>Cryobacterium</taxon>
    </lineage>
</organism>
<dbReference type="RefSeq" id="WP_134556672.1">
    <property type="nucleotide sequence ID" value="NZ_SOHK01000021.1"/>
</dbReference>
<proteinExistence type="predicted"/>
<evidence type="ECO:0000313" key="2">
    <source>
        <dbReference type="Proteomes" id="UP000298154"/>
    </source>
</evidence>
<sequence>MTHGKESRPRSKGPGGLTAWLNGRLFPILGPPPVGLSGSDLLPAGPARVRSCPICAQPMDQHDIDRSGERTQLYCPVAAHPAE</sequence>
<evidence type="ECO:0000313" key="1">
    <source>
        <dbReference type="EMBL" id="TFD63580.1"/>
    </source>
</evidence>
<accession>A0A4R9AL45</accession>
<dbReference type="Proteomes" id="UP000298154">
    <property type="component" value="Unassembled WGS sequence"/>
</dbReference>
<keyword evidence="2" id="KW-1185">Reference proteome</keyword>
<dbReference type="EMBL" id="SOHK01000021">
    <property type="protein sequence ID" value="TFD63580.1"/>
    <property type="molecule type" value="Genomic_DNA"/>
</dbReference>
<protein>
    <recommendedName>
        <fullName evidence="3">Type IV secretion protein Rhs</fullName>
    </recommendedName>
</protein>
<dbReference type="AlphaFoldDB" id="A0A4R9AL45"/>
<name>A0A4R9AL45_9MICO</name>
<evidence type="ECO:0008006" key="3">
    <source>
        <dbReference type="Google" id="ProtNLM"/>
    </source>
</evidence>
<gene>
    <name evidence="1" type="ORF">E3T47_14005</name>
</gene>